<dbReference type="AlphaFoldDB" id="A0A381WY45"/>
<proteinExistence type="predicted"/>
<name>A0A381WY45_9ZZZZ</name>
<sequence>MNIKKELKAVSANELGLSSRIKIAIDNKNNHYIVKNVKSRIIMKTGEKINKIANEIKPNTKGDVFLATTAPICNKTKKYLEEKKINIISDYIIS</sequence>
<protein>
    <submittedName>
        <fullName evidence="1">Uncharacterized protein</fullName>
    </submittedName>
</protein>
<reference evidence="1" key="1">
    <citation type="submission" date="2018-05" db="EMBL/GenBank/DDBJ databases">
        <authorList>
            <person name="Lanie J.A."/>
            <person name="Ng W.-L."/>
            <person name="Kazmierczak K.M."/>
            <person name="Andrzejewski T.M."/>
            <person name="Davidsen T.M."/>
            <person name="Wayne K.J."/>
            <person name="Tettelin H."/>
            <person name="Glass J.I."/>
            <person name="Rusch D."/>
            <person name="Podicherti R."/>
            <person name="Tsui H.-C.T."/>
            <person name="Winkler M.E."/>
        </authorList>
    </citation>
    <scope>NUCLEOTIDE SEQUENCE</scope>
</reference>
<gene>
    <name evidence="1" type="ORF">METZ01_LOCUS110052</name>
</gene>
<accession>A0A381WY45</accession>
<organism evidence="1">
    <name type="scientific">marine metagenome</name>
    <dbReference type="NCBI Taxonomy" id="408172"/>
    <lineage>
        <taxon>unclassified sequences</taxon>
        <taxon>metagenomes</taxon>
        <taxon>ecological metagenomes</taxon>
    </lineage>
</organism>
<dbReference type="EMBL" id="UINC01013199">
    <property type="protein sequence ID" value="SVA57198.1"/>
    <property type="molecule type" value="Genomic_DNA"/>
</dbReference>
<evidence type="ECO:0000313" key="1">
    <source>
        <dbReference type="EMBL" id="SVA57198.1"/>
    </source>
</evidence>